<evidence type="ECO:0000256" key="2">
    <source>
        <dbReference type="ARBA" id="ARBA00022692"/>
    </source>
</evidence>
<proteinExistence type="inferred from homology"/>
<reference evidence="7 8" key="1">
    <citation type="submission" date="2020-11" db="EMBL/GenBank/DDBJ databases">
        <title>Kefir isolates.</title>
        <authorList>
            <person name="Marcisauskas S."/>
            <person name="Kim Y."/>
            <person name="Blasche S."/>
        </authorList>
    </citation>
    <scope>NUCLEOTIDE SEQUENCE [LARGE SCALE GENOMIC DNA]</scope>
    <source>
        <strain evidence="7 8">OG2</strain>
    </source>
</reference>
<sequence>MSVCLAVTKTLAISSLGVYAGILTTSTIIINSNPTHVILSSLDIITQTQLKKLINNIVTSTGIIGTFSSLCFAISYFGLPKIWKHPYLLYGMAIPPIITTYLCLYRANWTKQTILSPQKEETDTQINDSKAILMKDLGDSIVDLNDQKDPINESNLLYIKKICKRIGLHLTISSVISILGLAQSIVGVYGEGQF</sequence>
<evidence type="ECO:0000313" key="8">
    <source>
        <dbReference type="Proteomes" id="UP000750334"/>
    </source>
</evidence>
<organism evidence="7 8">
    <name type="scientific">Maudiozyma exigua</name>
    <name type="common">Yeast</name>
    <name type="synonym">Kazachstania exigua</name>
    <dbReference type="NCBI Taxonomy" id="34358"/>
    <lineage>
        <taxon>Eukaryota</taxon>
        <taxon>Fungi</taxon>
        <taxon>Dikarya</taxon>
        <taxon>Ascomycota</taxon>
        <taxon>Saccharomycotina</taxon>
        <taxon>Saccharomycetes</taxon>
        <taxon>Saccharomycetales</taxon>
        <taxon>Saccharomycetaceae</taxon>
        <taxon>Maudiozyma</taxon>
    </lineage>
</organism>
<feature type="transmembrane region" description="Helical" evidence="6">
    <location>
        <begin position="53"/>
        <end position="75"/>
    </location>
</feature>
<dbReference type="GO" id="GO:0016236">
    <property type="term" value="P:macroautophagy"/>
    <property type="evidence" value="ECO:0007669"/>
    <property type="project" value="TreeGrafter"/>
</dbReference>
<comment type="caution">
    <text evidence="7">The sequence shown here is derived from an EMBL/GenBank/DDBJ whole genome shotgun (WGS) entry which is preliminary data.</text>
</comment>
<comment type="subcellular location">
    <subcellularLocation>
        <location evidence="1">Membrane</location>
        <topology evidence="1">Multi-pass membrane protein</topology>
    </subcellularLocation>
</comment>
<evidence type="ECO:0000313" key="7">
    <source>
        <dbReference type="EMBL" id="KAG0663430.1"/>
    </source>
</evidence>
<dbReference type="AlphaFoldDB" id="A0A9P6W5U4"/>
<feature type="transmembrane region" description="Helical" evidence="6">
    <location>
        <begin position="87"/>
        <end position="105"/>
    </location>
</feature>
<comment type="similarity">
    <text evidence="5">Belongs to the ATG33 family.</text>
</comment>
<evidence type="ECO:0000256" key="1">
    <source>
        <dbReference type="ARBA" id="ARBA00004141"/>
    </source>
</evidence>
<gene>
    <name evidence="7" type="primary">ATG33</name>
    <name evidence="7" type="ORF">C6P45_000847</name>
</gene>
<evidence type="ECO:0000256" key="3">
    <source>
        <dbReference type="ARBA" id="ARBA00022989"/>
    </source>
</evidence>
<evidence type="ECO:0000256" key="5">
    <source>
        <dbReference type="ARBA" id="ARBA00038013"/>
    </source>
</evidence>
<name>A0A9P6W5U4_MAUEX</name>
<dbReference type="PANTHER" id="PTHR37278">
    <property type="entry name" value="AUTOPHAGY-RELATED PROTEIN 33-RELATED"/>
    <property type="match status" value="1"/>
</dbReference>
<feature type="transmembrane region" description="Helical" evidence="6">
    <location>
        <begin position="12"/>
        <end position="32"/>
    </location>
</feature>
<keyword evidence="3 6" id="KW-1133">Transmembrane helix</keyword>
<accession>A0A9P6W5U4</accession>
<feature type="transmembrane region" description="Helical" evidence="6">
    <location>
        <begin position="166"/>
        <end position="189"/>
    </location>
</feature>
<dbReference type="EMBL" id="PUHR01000131">
    <property type="protein sequence ID" value="KAG0663430.1"/>
    <property type="molecule type" value="Genomic_DNA"/>
</dbReference>
<keyword evidence="4 6" id="KW-0472">Membrane</keyword>
<evidence type="ECO:0000256" key="4">
    <source>
        <dbReference type="ARBA" id="ARBA00023136"/>
    </source>
</evidence>
<dbReference type="Proteomes" id="UP000750334">
    <property type="component" value="Unassembled WGS sequence"/>
</dbReference>
<dbReference type="GO" id="GO:0005741">
    <property type="term" value="C:mitochondrial outer membrane"/>
    <property type="evidence" value="ECO:0007669"/>
    <property type="project" value="TreeGrafter"/>
</dbReference>
<dbReference type="InterPro" id="IPR051668">
    <property type="entry name" value="ATG33"/>
</dbReference>
<evidence type="ECO:0000256" key="6">
    <source>
        <dbReference type="SAM" id="Phobius"/>
    </source>
</evidence>
<keyword evidence="8" id="KW-1185">Reference proteome</keyword>
<dbReference type="OrthoDB" id="5336366at2759"/>
<dbReference type="GO" id="GO:0000422">
    <property type="term" value="P:autophagy of mitochondrion"/>
    <property type="evidence" value="ECO:0007669"/>
    <property type="project" value="TreeGrafter"/>
</dbReference>
<protein>
    <submittedName>
        <fullName evidence="7">Autophagy- protein 33</fullName>
    </submittedName>
</protein>
<keyword evidence="2 6" id="KW-0812">Transmembrane</keyword>
<dbReference type="PANTHER" id="PTHR37278:SF1">
    <property type="entry name" value="AUTOPHAGY-RELATED PROTEIN 33-RELATED"/>
    <property type="match status" value="1"/>
</dbReference>